<keyword evidence="3" id="KW-1185">Reference proteome</keyword>
<gene>
    <name evidence="2" type="ORF">BO71DRAFT_181139</name>
</gene>
<evidence type="ECO:0000256" key="1">
    <source>
        <dbReference type="SAM" id="Phobius"/>
    </source>
</evidence>
<feature type="transmembrane region" description="Helical" evidence="1">
    <location>
        <begin position="93"/>
        <end position="110"/>
    </location>
</feature>
<dbReference type="VEuPathDB" id="FungiDB:BO71DRAFT_181139"/>
<feature type="transmembrane region" description="Helical" evidence="1">
    <location>
        <begin position="130"/>
        <end position="154"/>
    </location>
</feature>
<dbReference type="Proteomes" id="UP000247810">
    <property type="component" value="Unassembled WGS sequence"/>
</dbReference>
<name>A0A319DFZ1_9EURO</name>
<dbReference type="EMBL" id="KZ825839">
    <property type="protein sequence ID" value="PYH96316.1"/>
    <property type="molecule type" value="Genomic_DNA"/>
</dbReference>
<keyword evidence="1" id="KW-0472">Membrane</keyword>
<accession>A0A319DFZ1</accession>
<feature type="transmembrane region" description="Helical" evidence="1">
    <location>
        <begin position="36"/>
        <end position="63"/>
    </location>
</feature>
<evidence type="ECO:0000313" key="2">
    <source>
        <dbReference type="EMBL" id="PYH96316.1"/>
    </source>
</evidence>
<protein>
    <submittedName>
        <fullName evidence="2">Uncharacterized protein</fullName>
    </submittedName>
</protein>
<reference evidence="2 3" key="1">
    <citation type="submission" date="2018-02" db="EMBL/GenBank/DDBJ databases">
        <title>The genomes of Aspergillus section Nigri reveals drivers in fungal speciation.</title>
        <authorList>
            <consortium name="DOE Joint Genome Institute"/>
            <person name="Vesth T.C."/>
            <person name="Nybo J."/>
            <person name="Theobald S."/>
            <person name="Brandl J."/>
            <person name="Frisvad J.C."/>
            <person name="Nielsen K.F."/>
            <person name="Lyhne E.K."/>
            <person name="Kogle M.E."/>
            <person name="Kuo A."/>
            <person name="Riley R."/>
            <person name="Clum A."/>
            <person name="Nolan M."/>
            <person name="Lipzen A."/>
            <person name="Salamov A."/>
            <person name="Henrissat B."/>
            <person name="Wiebenga A."/>
            <person name="De vries R.P."/>
            <person name="Grigoriev I.V."/>
            <person name="Mortensen U.H."/>
            <person name="Andersen M.R."/>
            <person name="Baker S.E."/>
        </authorList>
    </citation>
    <scope>NUCLEOTIDE SEQUENCE [LARGE SCALE GENOMIC DNA]</scope>
    <source>
        <strain evidence="2 3">CBS 707.79</strain>
    </source>
</reference>
<sequence>MIESYAVQGGVWSEKKRIRFLGRCRIGRHGGVNFSIILFMIVVVVVVVVVTIAIVIVITLATYHCKQLPTLSLLRSRASLTAGLRQGQLSRPGVAALALSITTAGAFPWPHRRGLFLPHLSAAHGYFCSAVLLLASCIHLFTLLSFVVLQYICYTSYYSRFHSHSL</sequence>
<keyword evidence="1" id="KW-0812">Transmembrane</keyword>
<keyword evidence="1" id="KW-1133">Transmembrane helix</keyword>
<organism evidence="2 3">
    <name type="scientific">Aspergillus ellipticus CBS 707.79</name>
    <dbReference type="NCBI Taxonomy" id="1448320"/>
    <lineage>
        <taxon>Eukaryota</taxon>
        <taxon>Fungi</taxon>
        <taxon>Dikarya</taxon>
        <taxon>Ascomycota</taxon>
        <taxon>Pezizomycotina</taxon>
        <taxon>Eurotiomycetes</taxon>
        <taxon>Eurotiomycetidae</taxon>
        <taxon>Eurotiales</taxon>
        <taxon>Aspergillaceae</taxon>
        <taxon>Aspergillus</taxon>
        <taxon>Aspergillus subgen. Circumdati</taxon>
    </lineage>
</organism>
<proteinExistence type="predicted"/>
<evidence type="ECO:0000313" key="3">
    <source>
        <dbReference type="Proteomes" id="UP000247810"/>
    </source>
</evidence>
<dbReference type="AlphaFoldDB" id="A0A319DFZ1"/>